<dbReference type="EMBL" id="JADIKJ010000018">
    <property type="protein sequence ID" value="MFK2901858.1"/>
    <property type="molecule type" value="Genomic_DNA"/>
</dbReference>
<comment type="caution">
    <text evidence="1">The sequence shown here is derived from an EMBL/GenBank/DDBJ whole genome shotgun (WGS) entry which is preliminary data.</text>
</comment>
<reference evidence="1 2" key="1">
    <citation type="submission" date="2020-10" db="EMBL/GenBank/DDBJ databases">
        <title>Phylogeny of dyella-like bacteria.</title>
        <authorList>
            <person name="Fu J."/>
        </authorList>
    </citation>
    <scope>NUCLEOTIDE SEQUENCE [LARGE SCALE GENOMIC DNA]</scope>
    <source>
        <strain evidence="1 2">JP1</strain>
    </source>
</reference>
<proteinExistence type="predicted"/>
<evidence type="ECO:0000313" key="1">
    <source>
        <dbReference type="EMBL" id="MFK2901858.1"/>
    </source>
</evidence>
<accession>A0ABW8JL68</accession>
<dbReference type="Proteomes" id="UP001620461">
    <property type="component" value="Unassembled WGS sequence"/>
</dbReference>
<keyword evidence="2" id="KW-1185">Reference proteome</keyword>
<organism evidence="1 2">
    <name type="scientific">Dyella jejuensis</name>
    <dbReference type="NCBI Taxonomy" id="1432009"/>
    <lineage>
        <taxon>Bacteria</taxon>
        <taxon>Pseudomonadati</taxon>
        <taxon>Pseudomonadota</taxon>
        <taxon>Gammaproteobacteria</taxon>
        <taxon>Lysobacterales</taxon>
        <taxon>Rhodanobacteraceae</taxon>
        <taxon>Dyella</taxon>
    </lineage>
</organism>
<name>A0ABW8JL68_9GAMM</name>
<protein>
    <submittedName>
        <fullName evidence="1">Uncharacterized protein</fullName>
    </submittedName>
</protein>
<sequence length="83" mass="8458">MGSVVNGVGDVSRRATDAHVDPVLAHLAALIDIAGANGRIDGDVVAHDVGTGLAGHAAADDVHGIAANENDHYRDTLLVKDLK</sequence>
<evidence type="ECO:0000313" key="2">
    <source>
        <dbReference type="Proteomes" id="UP001620461"/>
    </source>
</evidence>
<gene>
    <name evidence="1" type="ORF">ISP15_16080</name>
</gene>
<dbReference type="RefSeq" id="WP_404548723.1">
    <property type="nucleotide sequence ID" value="NZ_JADIKJ010000018.1"/>
</dbReference>